<reference evidence="10 11" key="1">
    <citation type="submission" date="2021-03" db="EMBL/GenBank/DDBJ databases">
        <title>Assistant Professor.</title>
        <authorList>
            <person name="Huq M.A."/>
        </authorList>
    </citation>
    <scope>NUCLEOTIDE SEQUENCE [LARGE SCALE GENOMIC DNA]</scope>
    <source>
        <strain evidence="10 11">MAH-29</strain>
    </source>
</reference>
<proteinExistence type="predicted"/>
<comment type="subcellular location">
    <subcellularLocation>
        <location evidence="1">Cell membrane</location>
    </subcellularLocation>
</comment>
<organism evidence="10 11">
    <name type="scientific">Niastella soli</name>
    <dbReference type="NCBI Taxonomy" id="2821487"/>
    <lineage>
        <taxon>Bacteria</taxon>
        <taxon>Pseudomonadati</taxon>
        <taxon>Bacteroidota</taxon>
        <taxon>Chitinophagia</taxon>
        <taxon>Chitinophagales</taxon>
        <taxon>Chitinophagaceae</taxon>
        <taxon>Niastella</taxon>
    </lineage>
</organism>
<sequence length="418" mass="47899">MSTYNALLLDTESYVRMLFKQHNHTNLVFHNLQHTVTVVERVYEIAAHYKLPDKELLELVIAAWFHDTGHLVSDPSHHEEKSVALMTEFLTSKIDDNEMINRSAALIRMTQLPPSPQSLQEMIICDADTYHFGLPEFKETNKAMKKELILRNMNTLVMDWERNSLDLLEKHQFYTSYCIGLLQKGKEKNMRKLNKKINKDVEGPNVSETLLLPEEEAKDPASKRKNSLVARGIQTMLRLTSENHVELSRMADGKASILISVNAIIISVILSVLIRRIEVERHLTIPTFLFLASSLTTIIIAIMATRPKVSTGNFSREDILNKNTNLLFFGNFYKTKVSEYKWAMNTMMRDPDYLYSSLIMDIHQLGVVLARKYKLIRLAYTVFMIGIFISVLAFMVAIMVHTPQQPVINSSSVSPYSS</sequence>
<feature type="transmembrane region" description="Helical" evidence="8">
    <location>
        <begin position="378"/>
        <end position="400"/>
    </location>
</feature>
<comment type="caution">
    <text evidence="10">The sequence shown here is derived from an EMBL/GenBank/DDBJ whole genome shotgun (WGS) entry which is preliminary data.</text>
</comment>
<dbReference type="Pfam" id="PF18967">
    <property type="entry name" value="PycTM"/>
    <property type="match status" value="1"/>
</dbReference>
<evidence type="ECO:0000259" key="9">
    <source>
        <dbReference type="SMART" id="SM00471"/>
    </source>
</evidence>
<protein>
    <submittedName>
        <fullName evidence="10">HD domain-containing protein</fullName>
    </submittedName>
</protein>
<dbReference type="InterPro" id="IPR043760">
    <property type="entry name" value="PycTM_dom"/>
</dbReference>
<evidence type="ECO:0000256" key="3">
    <source>
        <dbReference type="ARBA" id="ARBA00022692"/>
    </source>
</evidence>
<evidence type="ECO:0000313" key="11">
    <source>
        <dbReference type="Proteomes" id="UP000677244"/>
    </source>
</evidence>
<evidence type="ECO:0000256" key="7">
    <source>
        <dbReference type="ARBA" id="ARBA00023136"/>
    </source>
</evidence>
<keyword evidence="7 8" id="KW-0472">Membrane</keyword>
<evidence type="ECO:0000256" key="1">
    <source>
        <dbReference type="ARBA" id="ARBA00004236"/>
    </source>
</evidence>
<keyword evidence="4" id="KW-0547">Nucleotide-binding</keyword>
<dbReference type="InterPro" id="IPR006674">
    <property type="entry name" value="HD_domain"/>
</dbReference>
<dbReference type="InterPro" id="IPR003607">
    <property type="entry name" value="HD/PDEase_dom"/>
</dbReference>
<dbReference type="EMBL" id="JAGHKO010000001">
    <property type="protein sequence ID" value="MBO9200039.1"/>
    <property type="molecule type" value="Genomic_DNA"/>
</dbReference>
<keyword evidence="2" id="KW-1003">Cell membrane</keyword>
<accession>A0ABS3YQ54</accession>
<feature type="transmembrane region" description="Helical" evidence="8">
    <location>
        <begin position="286"/>
        <end position="305"/>
    </location>
</feature>
<name>A0ABS3YQ54_9BACT</name>
<evidence type="ECO:0000313" key="10">
    <source>
        <dbReference type="EMBL" id="MBO9200039.1"/>
    </source>
</evidence>
<dbReference type="Gene3D" id="1.10.3210.10">
    <property type="entry name" value="Hypothetical protein af1432"/>
    <property type="match status" value="1"/>
</dbReference>
<keyword evidence="5 8" id="KW-1133">Transmembrane helix</keyword>
<evidence type="ECO:0000256" key="2">
    <source>
        <dbReference type="ARBA" id="ARBA00022475"/>
    </source>
</evidence>
<dbReference type="RefSeq" id="WP_209138096.1">
    <property type="nucleotide sequence ID" value="NZ_JAGHKO010000001.1"/>
</dbReference>
<gene>
    <name evidence="10" type="ORF">J7I42_07160</name>
</gene>
<dbReference type="CDD" id="cd00077">
    <property type="entry name" value="HDc"/>
    <property type="match status" value="1"/>
</dbReference>
<feature type="transmembrane region" description="Helical" evidence="8">
    <location>
        <begin position="255"/>
        <end position="274"/>
    </location>
</feature>
<keyword evidence="6" id="KW-0051">Antiviral defense</keyword>
<evidence type="ECO:0000256" key="4">
    <source>
        <dbReference type="ARBA" id="ARBA00022741"/>
    </source>
</evidence>
<keyword evidence="11" id="KW-1185">Reference proteome</keyword>
<dbReference type="SUPFAM" id="SSF109604">
    <property type="entry name" value="HD-domain/PDEase-like"/>
    <property type="match status" value="1"/>
</dbReference>
<keyword evidence="3 8" id="KW-0812">Transmembrane</keyword>
<dbReference type="Pfam" id="PF01966">
    <property type="entry name" value="HD"/>
    <property type="match status" value="1"/>
</dbReference>
<feature type="domain" description="HD/PDEase" evidence="9">
    <location>
        <begin position="27"/>
        <end position="142"/>
    </location>
</feature>
<dbReference type="SMART" id="SM00471">
    <property type="entry name" value="HDc"/>
    <property type="match status" value="1"/>
</dbReference>
<dbReference type="Proteomes" id="UP000677244">
    <property type="component" value="Unassembled WGS sequence"/>
</dbReference>
<evidence type="ECO:0000256" key="6">
    <source>
        <dbReference type="ARBA" id="ARBA00023118"/>
    </source>
</evidence>
<evidence type="ECO:0000256" key="8">
    <source>
        <dbReference type="SAM" id="Phobius"/>
    </source>
</evidence>
<evidence type="ECO:0000256" key="5">
    <source>
        <dbReference type="ARBA" id="ARBA00022989"/>
    </source>
</evidence>